<reference evidence="2" key="1">
    <citation type="submission" date="2021-01" db="EMBL/GenBank/DDBJ databases">
        <authorList>
            <person name="Corre E."/>
            <person name="Pelletier E."/>
            <person name="Niang G."/>
            <person name="Scheremetjew M."/>
            <person name="Finn R."/>
            <person name="Kale V."/>
            <person name="Holt S."/>
            <person name="Cochrane G."/>
            <person name="Meng A."/>
            <person name="Brown T."/>
            <person name="Cohen L."/>
        </authorList>
    </citation>
    <scope>NUCLEOTIDE SEQUENCE</scope>
    <source>
        <strain evidence="2">CCMP1594</strain>
    </source>
</reference>
<sequence length="279" mass="30539">MAKAPKNPYAPVHPAKKLLTLALALLGLSVLLGFISVFVPWSQRDFNSTASRLTAWFYPFKWCVENKLSSLHYMQCEDEDFGGWTTSAITGFSVPLAGNLKCRGFFIATVVFVFIHVIIGVFALIFLAACLAKLWTKLAKPLALLAAILTFISFAGSLCSWAMFIVYAEEKCSSDTVNGVNVYPLQGYSYGFILEIFATALALGAMLLACLGLTKVLKHKPHTPAYPMQAAAYPAAAYMPQYMEPYPAMPPYAPAMSTSPYMEPAAAYAPPMYPMAPMY</sequence>
<keyword evidence="1" id="KW-0472">Membrane</keyword>
<feature type="transmembrane region" description="Helical" evidence="1">
    <location>
        <begin position="105"/>
        <end position="130"/>
    </location>
</feature>
<proteinExistence type="predicted"/>
<feature type="transmembrane region" description="Helical" evidence="1">
    <location>
        <begin position="21"/>
        <end position="41"/>
    </location>
</feature>
<dbReference type="EMBL" id="HBJA01055845">
    <property type="protein sequence ID" value="CAE0808637.1"/>
    <property type="molecule type" value="Transcribed_RNA"/>
</dbReference>
<feature type="transmembrane region" description="Helical" evidence="1">
    <location>
        <begin position="142"/>
        <end position="168"/>
    </location>
</feature>
<evidence type="ECO:0000313" key="2">
    <source>
        <dbReference type="EMBL" id="CAE0808637.1"/>
    </source>
</evidence>
<keyword evidence="1" id="KW-0812">Transmembrane</keyword>
<accession>A0A7S4CWL8</accession>
<evidence type="ECO:0000256" key="1">
    <source>
        <dbReference type="SAM" id="Phobius"/>
    </source>
</evidence>
<organism evidence="2">
    <name type="scientific">Eutreptiella gymnastica</name>
    <dbReference type="NCBI Taxonomy" id="73025"/>
    <lineage>
        <taxon>Eukaryota</taxon>
        <taxon>Discoba</taxon>
        <taxon>Euglenozoa</taxon>
        <taxon>Euglenida</taxon>
        <taxon>Spirocuta</taxon>
        <taxon>Euglenophyceae</taxon>
        <taxon>Eutreptiales</taxon>
        <taxon>Eutreptiaceae</taxon>
        <taxon>Eutreptiella</taxon>
    </lineage>
</organism>
<protein>
    <submittedName>
        <fullName evidence="2">Uncharacterized protein</fullName>
    </submittedName>
</protein>
<keyword evidence="1" id="KW-1133">Transmembrane helix</keyword>
<name>A0A7S4CWL8_9EUGL</name>
<gene>
    <name evidence="2" type="ORF">EGYM00163_LOCUS19768</name>
</gene>
<dbReference type="AlphaFoldDB" id="A0A7S4CWL8"/>
<feature type="transmembrane region" description="Helical" evidence="1">
    <location>
        <begin position="188"/>
        <end position="213"/>
    </location>
</feature>